<organism evidence="2 3">
    <name type="scientific">Pseudogemmatithrix spongiicola</name>
    <dbReference type="NCBI Taxonomy" id="3062599"/>
    <lineage>
        <taxon>Bacteria</taxon>
        <taxon>Pseudomonadati</taxon>
        <taxon>Gemmatimonadota</taxon>
        <taxon>Gemmatimonadia</taxon>
        <taxon>Gemmatimonadales</taxon>
        <taxon>Gemmatimonadaceae</taxon>
        <taxon>Pseudogemmatithrix</taxon>
    </lineage>
</organism>
<proteinExistence type="predicted"/>
<dbReference type="KEGG" id="pspc:Strain318_002141"/>
<accession>A0AA49JVK5</accession>
<reference evidence="2" key="1">
    <citation type="submission" date="2023-07" db="EMBL/GenBank/DDBJ databases">
        <authorList>
            <person name="Haufschild T."/>
            <person name="Kallscheuer N."/>
            <person name="Hammer J."/>
            <person name="Kohn T."/>
            <person name="Kabuu M."/>
            <person name="Jogler M."/>
            <person name="Wohfarth N."/>
            <person name="Heuer A."/>
            <person name="Rohde M."/>
            <person name="van Teeseling M.C.F."/>
            <person name="Jogler C."/>
        </authorList>
    </citation>
    <scope>NUCLEOTIDE SEQUENCE</scope>
    <source>
        <strain evidence="1">Strain 138</strain>
        <strain evidence="2">Strain 318</strain>
    </source>
</reference>
<dbReference type="EMBL" id="CP130613">
    <property type="protein sequence ID" value="WKW15739.1"/>
    <property type="molecule type" value="Genomic_DNA"/>
</dbReference>
<dbReference type="Proteomes" id="UP001229955">
    <property type="component" value="Chromosome"/>
</dbReference>
<evidence type="ECO:0000313" key="1">
    <source>
        <dbReference type="EMBL" id="WKW12832.1"/>
    </source>
</evidence>
<dbReference type="PROSITE" id="PS51257">
    <property type="entry name" value="PROKAR_LIPOPROTEIN"/>
    <property type="match status" value="1"/>
</dbReference>
<dbReference type="AlphaFoldDB" id="A0AA49K1G7"/>
<accession>A0AA49K1G7</accession>
<protein>
    <submittedName>
        <fullName evidence="2">Uncharacterized protein</fullName>
    </submittedName>
</protein>
<dbReference type="EMBL" id="CP130612">
    <property type="protein sequence ID" value="WKW12832.1"/>
    <property type="molecule type" value="Genomic_DNA"/>
</dbReference>
<name>A0AA49K1G7_9BACT</name>
<sequence length="155" mass="16954">MRTHFLPLVALLVTGCASRPPAVLGSLHGECPRRENWLAQVAVRRAERPEPALATAQQAGLAIQARVKADTTDSVLVDAQLRVFRGNQDLPTTLIATGTVDSTGWFTLDTPAPLVAYVHARWFGYVPRGEPIPLRAGYRDTVIIHLRYDVVCLSS</sequence>
<evidence type="ECO:0000313" key="2">
    <source>
        <dbReference type="EMBL" id="WKW15739.1"/>
    </source>
</evidence>
<evidence type="ECO:0000313" key="3">
    <source>
        <dbReference type="Proteomes" id="UP001229955"/>
    </source>
</evidence>
<dbReference type="RefSeq" id="WP_367885707.1">
    <property type="nucleotide sequence ID" value="NZ_CP130612.1"/>
</dbReference>
<gene>
    <name evidence="1" type="ORF">Strain138_002142</name>
    <name evidence="2" type="ORF">Strain318_002141</name>
</gene>
<keyword evidence="3" id="KW-1185">Reference proteome</keyword>